<evidence type="ECO:0000256" key="4">
    <source>
        <dbReference type="ARBA" id="ARBA00022989"/>
    </source>
</evidence>
<evidence type="ECO:0000313" key="9">
    <source>
        <dbReference type="EMBL" id="MBB3840228.1"/>
    </source>
</evidence>
<dbReference type="EMBL" id="JACIBY010000010">
    <property type="protein sequence ID" value="MBB3840228.1"/>
    <property type="molecule type" value="Genomic_DNA"/>
</dbReference>
<feature type="transmembrane region" description="Helical" evidence="6">
    <location>
        <begin position="514"/>
        <end position="537"/>
    </location>
</feature>
<keyword evidence="10" id="KW-1185">Reference proteome</keyword>
<evidence type="ECO:0000259" key="8">
    <source>
        <dbReference type="Pfam" id="PF12704"/>
    </source>
</evidence>
<feature type="domain" description="ABC3 transporter permease C-terminal" evidence="7">
    <location>
        <begin position="381"/>
        <end position="495"/>
    </location>
</feature>
<feature type="domain" description="ABC3 transporter permease C-terminal" evidence="7">
    <location>
        <begin position="769"/>
        <end position="878"/>
    </location>
</feature>
<dbReference type="Pfam" id="PF02687">
    <property type="entry name" value="FtsX"/>
    <property type="match status" value="2"/>
</dbReference>
<dbReference type="Pfam" id="PF12704">
    <property type="entry name" value="MacB_PCD"/>
    <property type="match status" value="2"/>
</dbReference>
<evidence type="ECO:0000256" key="6">
    <source>
        <dbReference type="SAM" id="Phobius"/>
    </source>
</evidence>
<organism evidence="9 10">
    <name type="scientific">Runella defluvii</name>
    <dbReference type="NCBI Taxonomy" id="370973"/>
    <lineage>
        <taxon>Bacteria</taxon>
        <taxon>Pseudomonadati</taxon>
        <taxon>Bacteroidota</taxon>
        <taxon>Cytophagia</taxon>
        <taxon>Cytophagales</taxon>
        <taxon>Spirosomataceae</taxon>
        <taxon>Runella</taxon>
    </lineage>
</organism>
<comment type="subcellular location">
    <subcellularLocation>
        <location evidence="1">Cell membrane</location>
        <topology evidence="1">Multi-pass membrane protein</topology>
    </subcellularLocation>
</comment>
<evidence type="ECO:0000313" key="10">
    <source>
        <dbReference type="Proteomes" id="UP000541352"/>
    </source>
</evidence>
<keyword evidence="3 6" id="KW-0812">Transmembrane</keyword>
<evidence type="ECO:0000256" key="5">
    <source>
        <dbReference type="ARBA" id="ARBA00023136"/>
    </source>
</evidence>
<feature type="domain" description="MacB-like periplasmic core" evidence="8">
    <location>
        <begin position="567"/>
        <end position="697"/>
    </location>
</feature>
<keyword evidence="4 6" id="KW-1133">Transmembrane helix</keyword>
<feature type="transmembrane region" description="Helical" evidence="6">
    <location>
        <begin position="431"/>
        <end position="450"/>
    </location>
</feature>
<evidence type="ECO:0000256" key="1">
    <source>
        <dbReference type="ARBA" id="ARBA00004651"/>
    </source>
</evidence>
<evidence type="ECO:0000259" key="7">
    <source>
        <dbReference type="Pfam" id="PF02687"/>
    </source>
</evidence>
<accession>A0A7W5ZMS8</accession>
<feature type="transmembrane region" description="Helical" evidence="6">
    <location>
        <begin position="766"/>
        <end position="790"/>
    </location>
</feature>
<dbReference type="PANTHER" id="PTHR30572">
    <property type="entry name" value="MEMBRANE COMPONENT OF TRANSPORTER-RELATED"/>
    <property type="match status" value="1"/>
</dbReference>
<comment type="caution">
    <text evidence="9">The sequence shown here is derived from an EMBL/GenBank/DDBJ whole genome shotgun (WGS) entry which is preliminary data.</text>
</comment>
<dbReference type="InterPro" id="IPR050250">
    <property type="entry name" value="Macrolide_Exporter_MacB"/>
</dbReference>
<dbReference type="InterPro" id="IPR003838">
    <property type="entry name" value="ABC3_permease_C"/>
</dbReference>
<protein>
    <submittedName>
        <fullName evidence="9">Putative ABC transport system permease protein</fullName>
    </submittedName>
</protein>
<evidence type="ECO:0000256" key="2">
    <source>
        <dbReference type="ARBA" id="ARBA00022475"/>
    </source>
</evidence>
<dbReference type="InterPro" id="IPR025857">
    <property type="entry name" value="MacB_PCD"/>
</dbReference>
<dbReference type="GO" id="GO:0005886">
    <property type="term" value="C:plasma membrane"/>
    <property type="evidence" value="ECO:0007669"/>
    <property type="project" value="UniProtKB-SubCell"/>
</dbReference>
<feature type="transmembrane region" description="Helical" evidence="6">
    <location>
        <begin position="470"/>
        <end position="493"/>
    </location>
</feature>
<gene>
    <name evidence="9" type="ORF">FHS57_004248</name>
</gene>
<dbReference type="GO" id="GO:0022857">
    <property type="term" value="F:transmembrane transporter activity"/>
    <property type="evidence" value="ECO:0007669"/>
    <property type="project" value="TreeGrafter"/>
</dbReference>
<feature type="transmembrane region" description="Helical" evidence="6">
    <location>
        <begin position="375"/>
        <end position="397"/>
    </location>
</feature>
<feature type="transmembrane region" description="Helical" evidence="6">
    <location>
        <begin position="852"/>
        <end position="875"/>
    </location>
</feature>
<dbReference type="RefSeq" id="WP_183977077.1">
    <property type="nucleotide sequence ID" value="NZ_JACIBY010000010.1"/>
</dbReference>
<proteinExistence type="predicted"/>
<name>A0A7W5ZMS8_9BACT</name>
<reference evidence="9 10" key="1">
    <citation type="submission" date="2020-08" db="EMBL/GenBank/DDBJ databases">
        <title>Genomic Encyclopedia of Type Strains, Phase IV (KMG-IV): sequencing the most valuable type-strain genomes for metagenomic binning, comparative biology and taxonomic classification.</title>
        <authorList>
            <person name="Goeker M."/>
        </authorList>
    </citation>
    <scope>NUCLEOTIDE SEQUENCE [LARGE SCALE GENOMIC DNA]</scope>
    <source>
        <strain evidence="9 10">DSM 17976</strain>
    </source>
</reference>
<keyword evidence="2" id="KW-1003">Cell membrane</keyword>
<dbReference type="PANTHER" id="PTHR30572:SF18">
    <property type="entry name" value="ABC-TYPE MACROLIDE FAMILY EXPORT SYSTEM PERMEASE COMPONENT 2"/>
    <property type="match status" value="1"/>
</dbReference>
<keyword evidence="5 6" id="KW-0472">Membrane</keyword>
<dbReference type="NCBIfam" id="NF038404">
    <property type="entry name" value="perm_prefix_2"/>
    <property type="match status" value="1"/>
</dbReference>
<feature type="transmembrane region" description="Helical" evidence="6">
    <location>
        <begin position="106"/>
        <end position="127"/>
    </location>
</feature>
<feature type="domain" description="MacB-like periplasmic core" evidence="8">
    <location>
        <begin position="105"/>
        <end position="314"/>
    </location>
</feature>
<dbReference type="InterPro" id="IPR047699">
    <property type="entry name" value="Permease_put_prefix"/>
</dbReference>
<sequence>MKKSTNSLPDQPPRWADQLLEWFVAPHLLEYIQGDLHENFHKRVVKVGIARARREYLWAVFHCLTPFFTKRQTIKSSYSNQPSTVMLSNYLTIAFRNLWRQKAFTAINIVGLSVGLASCLLIVLYVLHELSYDSYHAHADRIYRMTMHARMDEKDINLAYSTGPSGQALLRESSGVEAVTRLRKEGAFLVKHRQDIIKEEKVAFVDSNFFSVFSLPMMKGSPKNALAEPNTLVLTQTTAQKYFGKADPIGQSLTLGNLGLFRVTGVCEDVPSNTHFHYDMFGSFESVKTGDKWLASGAYTYVRLREGHSLTQVETISRGFVSKYIAPEIKEFFGMDFTEFQKKGNRFGFQFQPITDIHLHSDLDDELEANSDAKYVYIFSVIAFFILLLACINFTNLSTAGSASRSKEVGIRKVLGSVRTQLVTQFLTESVLLTFFALVLALVLVFLLLPSFNVLSGKQFTVNDLVNGRLLMGAVVCSLVIGLLAGSYPAFVLASFKPITVLKGKLQIGGRGGWLRNALVTTQFVVSIGMIVATIVANRQIQFMQNKKVGFDREQVLVLHDTHVLEAKADAFKAELAKLSSVVKVASAGFLPAGHTSQSVDGVQIQDGARTATHRTKGYYIDEDYLPTLGIGLAQGRNFSKAFSTENASVLLNEAAVRTYGFKNPIGQQISTVGDGSAGSKRTYTVVGVVKDFHFESMHQHIAPLVIFYGKDNNQLALRIQTNDIPTLLQKIEQQWKATTDNPFAYSFLNERFSKMYQSEQHISQLFAVFAGLAVLIACLGLFGLAAFTTHQRTKEIGVRKVLGASVTGIVTLLLTDYLKLILIATLIASPIAGYTMSQWLRDFAYRIDLPWWAFALAGVLATVVAVLTVSYLAIKAALVNPVKSLKAE</sequence>
<dbReference type="AlphaFoldDB" id="A0A7W5ZMS8"/>
<dbReference type="Proteomes" id="UP000541352">
    <property type="component" value="Unassembled WGS sequence"/>
</dbReference>
<evidence type="ECO:0000256" key="3">
    <source>
        <dbReference type="ARBA" id="ARBA00022692"/>
    </source>
</evidence>
<feature type="transmembrane region" description="Helical" evidence="6">
    <location>
        <begin position="802"/>
        <end position="832"/>
    </location>
</feature>